<organism evidence="1 2">
    <name type="scientific">Thermaurantimonas aggregans</name>
    <dbReference type="NCBI Taxonomy" id="2173829"/>
    <lineage>
        <taxon>Bacteria</taxon>
        <taxon>Pseudomonadati</taxon>
        <taxon>Bacteroidota</taxon>
        <taxon>Flavobacteriia</taxon>
        <taxon>Flavobacteriales</taxon>
        <taxon>Schleiferiaceae</taxon>
        <taxon>Thermaurantimonas</taxon>
    </lineage>
</organism>
<reference evidence="1 2" key="1">
    <citation type="submission" date="2018-11" db="EMBL/GenBank/DDBJ databases">
        <title>Schleiferia aggregans sp. nov., a moderately thermophilic heterotrophic bacterium isolated from microbial mats at a terrestrial hot spring.</title>
        <authorList>
            <person name="Iino T."/>
            <person name="Ohkuma M."/>
            <person name="Haruta S."/>
        </authorList>
    </citation>
    <scope>NUCLEOTIDE SEQUENCE [LARGE SCALE GENOMIC DNA]</scope>
    <source>
        <strain evidence="1 2">LA</strain>
    </source>
</reference>
<evidence type="ECO:0000313" key="1">
    <source>
        <dbReference type="EMBL" id="GCD76667.1"/>
    </source>
</evidence>
<dbReference type="EMBL" id="BHZE01000001">
    <property type="protein sequence ID" value="GCD76667.1"/>
    <property type="molecule type" value="Genomic_DNA"/>
</dbReference>
<sequence>MKPTAEQIRKLHTLMRRLQIDTKEGKRKLIAQISNNRTTSAKQLTTEEYVKLISLLTMTLQKNPQYLENKMRWKLVFTFRDKGFRNQDGSIDFEKIHNYCLNHWKKDINNMSTNELRKYISVVSKWKNKEQCQKE</sequence>
<name>A0A401XI29_9FLAO</name>
<comment type="caution">
    <text evidence="1">The sequence shown here is derived from an EMBL/GenBank/DDBJ whole genome shotgun (WGS) entry which is preliminary data.</text>
</comment>
<keyword evidence="2" id="KW-1185">Reference proteome</keyword>
<proteinExistence type="predicted"/>
<protein>
    <submittedName>
        <fullName evidence="1">Uncharacterized protein</fullName>
    </submittedName>
</protein>
<dbReference type="Proteomes" id="UP000286715">
    <property type="component" value="Unassembled WGS sequence"/>
</dbReference>
<dbReference type="RefSeq" id="WP_124396742.1">
    <property type="nucleotide sequence ID" value="NZ_BHZE01000001.1"/>
</dbReference>
<accession>A0A401XI29</accession>
<dbReference type="Gene3D" id="1.10.238.10">
    <property type="entry name" value="EF-hand"/>
    <property type="match status" value="1"/>
</dbReference>
<gene>
    <name evidence="1" type="ORF">JCM31826_01490</name>
</gene>
<dbReference type="AlphaFoldDB" id="A0A401XI29"/>
<evidence type="ECO:0000313" key="2">
    <source>
        <dbReference type="Proteomes" id="UP000286715"/>
    </source>
</evidence>